<evidence type="ECO:0000313" key="1">
    <source>
        <dbReference type="EMBL" id="QHI12165.1"/>
    </source>
</evidence>
<accession>A0A845PIC7</accession>
<dbReference type="Proteomes" id="UP000463868">
    <property type="component" value="Chromosome"/>
</dbReference>
<sequence length="109" mass="12219">MGGKFTVKAGQHQFKSGEQVVSHIPILPEINSGLFNVSVQLTDSENNPHRNKAYFAVMESGKLIEGKTDAEGYTSPIYTEQQENISFHLVDKYTTLEDDNEECQKSTHD</sequence>
<dbReference type="RefSeq" id="WP_160126444.1">
    <property type="nucleotide sequence ID" value="NZ_CP031972.1"/>
</dbReference>
<evidence type="ECO:0000313" key="2">
    <source>
        <dbReference type="Proteomes" id="UP000463868"/>
    </source>
</evidence>
<name>A0A845PIC7_ACIHA</name>
<dbReference type="EMBL" id="CP031976">
    <property type="protein sequence ID" value="QHI12165.1"/>
    <property type="molecule type" value="Genomic_DNA"/>
</dbReference>
<proteinExistence type="predicted"/>
<dbReference type="AlphaFoldDB" id="A0A845PIC7"/>
<protein>
    <submittedName>
        <fullName evidence="1">Uncharacterized protein</fullName>
    </submittedName>
</protein>
<gene>
    <name evidence="1" type="ORF">AhaeAN43_01580</name>
</gene>
<organism evidence="1 2">
    <name type="scientific">Acinetobacter haemolyticus</name>
    <dbReference type="NCBI Taxonomy" id="29430"/>
    <lineage>
        <taxon>Bacteria</taxon>
        <taxon>Pseudomonadati</taxon>
        <taxon>Pseudomonadota</taxon>
        <taxon>Gammaproteobacteria</taxon>
        <taxon>Moraxellales</taxon>
        <taxon>Moraxellaceae</taxon>
        <taxon>Acinetobacter</taxon>
    </lineage>
</organism>
<reference evidence="1 2" key="1">
    <citation type="submission" date="2018-08" db="EMBL/GenBank/DDBJ databases">
        <title>Analysis of the genomic diversity of Mexican Acinetobacter haemolyticus clinical isolates.</title>
        <authorList>
            <person name="Castro-Jaimes S."/>
            <person name="Cevallos M.A."/>
        </authorList>
    </citation>
    <scope>NUCLEOTIDE SEQUENCE [LARGE SCALE GENOMIC DNA]</scope>
    <source>
        <strain evidence="1 2">AN43</strain>
    </source>
</reference>